<keyword evidence="4" id="KW-1185">Reference proteome</keyword>
<sequence length="92" mass="10129">MSKSKVTILLCLLLCFSTIQSNGAFRFCGQKAARTLDAICPPTEVEPPCHNYEQASKTCCAGHCSYADMKRYCCSSLYEQNEGSSQESSELD</sequence>
<keyword evidence="2 3" id="KW-0732">Signal</keyword>
<name>A0A914VW87_9BILA</name>
<feature type="chain" id="PRO_5038035877" evidence="3">
    <location>
        <begin position="25"/>
        <end position="92"/>
    </location>
</feature>
<dbReference type="Proteomes" id="UP000887566">
    <property type="component" value="Unplaced"/>
</dbReference>
<protein>
    <submittedName>
        <fullName evidence="5">Uncharacterized protein</fullName>
    </submittedName>
</protein>
<dbReference type="Gene3D" id="1.10.100.10">
    <property type="entry name" value="Insulin-like"/>
    <property type="match status" value="1"/>
</dbReference>
<dbReference type="SUPFAM" id="SSF56994">
    <property type="entry name" value="Insulin-like"/>
    <property type="match status" value="1"/>
</dbReference>
<accession>A0A914VW87</accession>
<dbReference type="AlphaFoldDB" id="A0A914VW87"/>
<proteinExistence type="inferred from homology"/>
<reference evidence="5" key="1">
    <citation type="submission" date="2022-11" db="UniProtKB">
        <authorList>
            <consortium name="WormBaseParasite"/>
        </authorList>
    </citation>
    <scope>IDENTIFICATION</scope>
</reference>
<comment type="similarity">
    <text evidence="1">Belongs to the insulin family.</text>
</comment>
<dbReference type="InterPro" id="IPR022353">
    <property type="entry name" value="Insulin_CS"/>
</dbReference>
<evidence type="ECO:0000313" key="5">
    <source>
        <dbReference type="WBParaSite" id="PSAMB.scaffold269size60014.g4089.t1"/>
    </source>
</evidence>
<evidence type="ECO:0000313" key="4">
    <source>
        <dbReference type="Proteomes" id="UP000887566"/>
    </source>
</evidence>
<feature type="signal peptide" evidence="3">
    <location>
        <begin position="1"/>
        <end position="24"/>
    </location>
</feature>
<dbReference type="InterPro" id="IPR036438">
    <property type="entry name" value="Insulin-like_sf"/>
</dbReference>
<dbReference type="PROSITE" id="PS00262">
    <property type="entry name" value="INSULIN"/>
    <property type="match status" value="1"/>
</dbReference>
<evidence type="ECO:0000256" key="2">
    <source>
        <dbReference type="ARBA" id="ARBA00022729"/>
    </source>
</evidence>
<organism evidence="4 5">
    <name type="scientific">Plectus sambesii</name>
    <dbReference type="NCBI Taxonomy" id="2011161"/>
    <lineage>
        <taxon>Eukaryota</taxon>
        <taxon>Metazoa</taxon>
        <taxon>Ecdysozoa</taxon>
        <taxon>Nematoda</taxon>
        <taxon>Chromadorea</taxon>
        <taxon>Plectida</taxon>
        <taxon>Plectina</taxon>
        <taxon>Plectoidea</taxon>
        <taxon>Plectidae</taxon>
        <taxon>Plectus</taxon>
    </lineage>
</organism>
<evidence type="ECO:0000256" key="3">
    <source>
        <dbReference type="SAM" id="SignalP"/>
    </source>
</evidence>
<evidence type="ECO:0000256" key="1">
    <source>
        <dbReference type="ARBA" id="ARBA00009034"/>
    </source>
</evidence>
<dbReference type="WBParaSite" id="PSAMB.scaffold269size60014.g4089.t1">
    <property type="protein sequence ID" value="PSAMB.scaffold269size60014.g4089.t1"/>
    <property type="gene ID" value="PSAMB.scaffold269size60014.g4089"/>
</dbReference>